<name>A0A2T0WDY8_9BACT</name>
<dbReference type="Pfam" id="PF13349">
    <property type="entry name" value="DUF4097"/>
    <property type="match status" value="1"/>
</dbReference>
<feature type="domain" description="DUF4097" evidence="3">
    <location>
        <begin position="76"/>
        <end position="223"/>
    </location>
</feature>
<feature type="signal peptide" evidence="2">
    <location>
        <begin position="1"/>
        <end position="20"/>
    </location>
</feature>
<evidence type="ECO:0000313" key="4">
    <source>
        <dbReference type="EMBL" id="PRY84866.1"/>
    </source>
</evidence>
<feature type="region of interest" description="Disordered" evidence="1">
    <location>
        <begin position="279"/>
        <end position="315"/>
    </location>
</feature>
<dbReference type="PROSITE" id="PS51257">
    <property type="entry name" value="PROKAR_LIPOPROTEIN"/>
    <property type="match status" value="1"/>
</dbReference>
<proteinExistence type="predicted"/>
<evidence type="ECO:0000256" key="1">
    <source>
        <dbReference type="SAM" id="MobiDB-lite"/>
    </source>
</evidence>
<evidence type="ECO:0000259" key="3">
    <source>
        <dbReference type="Pfam" id="PF13349"/>
    </source>
</evidence>
<sequence length="315" mass="33554">MTKNLWIQAVVLTCSLLATACYFPENTETKEYEETFSGVKEIEVEGRFLEVSYEGRAGEQNVFLSALLEVPEDKGFEVKYRQSGSKLKIELVGDTEIVGWNFGSKMDGFITLIGPEEMKLDLKCSSGSVDVMNVSHEQVNLKASSGSIKVMGIEVDRGNIAASSGSIRGEGLAGNFDCQVSSGSIRLKDMLGDLTAKASSGSIKLEDIQGKVDAKVSSGSIRMNNVSEMGDISASSGSIRAEQSGFGPGSSFQANSGNIKIQTSSQLDDYNFEMKSGSGSIKVGNQSGSKSLKINNNSDHTVKGKVSSGSIRITD</sequence>
<evidence type="ECO:0000256" key="2">
    <source>
        <dbReference type="SAM" id="SignalP"/>
    </source>
</evidence>
<comment type="caution">
    <text evidence="4">The sequence shown here is derived from an EMBL/GenBank/DDBJ whole genome shotgun (WGS) entry which is preliminary data.</text>
</comment>
<dbReference type="AlphaFoldDB" id="A0A2T0WDY8"/>
<gene>
    <name evidence="4" type="ORF">CLW00_11625</name>
</gene>
<protein>
    <submittedName>
        <fullName evidence="4">Putative adhesin</fullName>
    </submittedName>
</protein>
<dbReference type="RefSeq" id="WP_106135338.1">
    <property type="nucleotide sequence ID" value="NZ_PVTR01000016.1"/>
</dbReference>
<accession>A0A2T0WDY8</accession>
<reference evidence="4 5" key="1">
    <citation type="submission" date="2018-03" db="EMBL/GenBank/DDBJ databases">
        <title>Genomic Encyclopedia of Archaeal and Bacterial Type Strains, Phase II (KMG-II): from individual species to whole genera.</title>
        <authorList>
            <person name="Goeker M."/>
        </authorList>
    </citation>
    <scope>NUCLEOTIDE SEQUENCE [LARGE SCALE GENOMIC DNA]</scope>
    <source>
        <strain evidence="4 5">DSM 27929</strain>
    </source>
</reference>
<dbReference type="OrthoDB" id="835341at2"/>
<dbReference type="Proteomes" id="UP000238157">
    <property type="component" value="Unassembled WGS sequence"/>
</dbReference>
<feature type="chain" id="PRO_5015562266" evidence="2">
    <location>
        <begin position="21"/>
        <end position="315"/>
    </location>
</feature>
<evidence type="ECO:0000313" key="5">
    <source>
        <dbReference type="Proteomes" id="UP000238157"/>
    </source>
</evidence>
<keyword evidence="2" id="KW-0732">Signal</keyword>
<dbReference type="EMBL" id="PVTR01000016">
    <property type="protein sequence ID" value="PRY84866.1"/>
    <property type="molecule type" value="Genomic_DNA"/>
</dbReference>
<keyword evidence="5" id="KW-1185">Reference proteome</keyword>
<dbReference type="InterPro" id="IPR025164">
    <property type="entry name" value="Toastrack_DUF4097"/>
</dbReference>
<organism evidence="4 5">
    <name type="scientific">Mongoliibacter ruber</name>
    <dbReference type="NCBI Taxonomy" id="1750599"/>
    <lineage>
        <taxon>Bacteria</taxon>
        <taxon>Pseudomonadati</taxon>
        <taxon>Bacteroidota</taxon>
        <taxon>Cytophagia</taxon>
        <taxon>Cytophagales</taxon>
        <taxon>Cyclobacteriaceae</taxon>
        <taxon>Mongoliibacter</taxon>
    </lineage>
</organism>
<feature type="compositionally biased region" description="Polar residues" evidence="1">
    <location>
        <begin position="279"/>
        <end position="299"/>
    </location>
</feature>